<evidence type="ECO:0000256" key="2">
    <source>
        <dbReference type="ARBA" id="ARBA00004370"/>
    </source>
</evidence>
<accession>A0A4S8MRQ6</accession>
<dbReference type="Proteomes" id="UP000297245">
    <property type="component" value="Unassembled WGS sequence"/>
</dbReference>
<dbReference type="InterPro" id="IPR036396">
    <property type="entry name" value="Cyt_P450_sf"/>
</dbReference>
<dbReference type="PROSITE" id="PS00086">
    <property type="entry name" value="CYTOCHROME_P450"/>
    <property type="match status" value="1"/>
</dbReference>
<dbReference type="GO" id="GO:0020037">
    <property type="term" value="F:heme binding"/>
    <property type="evidence" value="ECO:0007669"/>
    <property type="project" value="InterPro"/>
</dbReference>
<evidence type="ECO:0000256" key="12">
    <source>
        <dbReference type="ARBA" id="ARBA00023136"/>
    </source>
</evidence>
<feature type="binding site" description="axial binding residue" evidence="13">
    <location>
        <position position="403"/>
    </location>
    <ligand>
        <name>heme</name>
        <dbReference type="ChEBI" id="CHEBI:30413"/>
    </ligand>
    <ligandPart>
        <name>Fe</name>
        <dbReference type="ChEBI" id="CHEBI:18248"/>
    </ligandPart>
</feature>
<dbReference type="GO" id="GO:0016020">
    <property type="term" value="C:membrane"/>
    <property type="evidence" value="ECO:0007669"/>
    <property type="project" value="UniProtKB-SubCell"/>
</dbReference>
<keyword evidence="10 13" id="KW-0408">Iron</keyword>
<evidence type="ECO:0000256" key="13">
    <source>
        <dbReference type="PIRSR" id="PIRSR602401-1"/>
    </source>
</evidence>
<dbReference type="InterPro" id="IPR017972">
    <property type="entry name" value="Cyt_P450_CS"/>
</dbReference>
<sequence length="466" mass="52549">MYEKHGSAIISSVLIPKSMPVYWLVDAQAIKTVANDKGTFDKDIGFYKNGLDFFGENIIFSQYNAWRRHRIISNPAFNEAIYSVVWQETFRAVNDWFSELGTKASSDGEYTFNAIHSFSEITFLVFARAGFGAEASSASSDLYKVLQSAIYHSTPRTALPDWLFTISDRFYIPFVSPYLRATQNTFRELERLSMEAVSHVRAELLGKSSSTTGGALLRNLVKANMDADGNGSDRRALTDKELMSNMFIFLTAGHETSANAISFAIALLALYPDVQKKVLDEVTALWPDTAPDYADDAVYTTAVFHEAMRLFPIAPRLGRVVTKDTVLKSYKFDPSDPSGSIEPYSVPMKQGSEVVMDISALHRNPVYWGNDVDDFKPERFIDTDDYHWPRDAFLGFSIGHRTCLGQRFAIVEAVAILALTVRNYQVLVPPKLRGKPFEEQKKHLLKYRPVITNGLVNDRVTFKKRD</sequence>
<evidence type="ECO:0000256" key="9">
    <source>
        <dbReference type="ARBA" id="ARBA00023002"/>
    </source>
</evidence>
<comment type="pathway">
    <text evidence="3">Secondary metabolite biosynthesis; terpenoid biosynthesis.</text>
</comment>
<dbReference type="InterPro" id="IPR001128">
    <property type="entry name" value="Cyt_P450"/>
</dbReference>
<evidence type="ECO:0000256" key="14">
    <source>
        <dbReference type="RuleBase" id="RU000461"/>
    </source>
</evidence>
<dbReference type="PANTHER" id="PTHR24305:SF166">
    <property type="entry name" value="CYTOCHROME P450 12A4, MITOCHONDRIAL-RELATED"/>
    <property type="match status" value="1"/>
</dbReference>
<evidence type="ECO:0000256" key="11">
    <source>
        <dbReference type="ARBA" id="ARBA00023033"/>
    </source>
</evidence>
<keyword evidence="11 14" id="KW-0503">Monooxygenase</keyword>
<keyword evidence="5 13" id="KW-0349">Heme</keyword>
<comment type="subcellular location">
    <subcellularLocation>
        <location evidence="2">Membrane</location>
    </subcellularLocation>
</comment>
<name>A0A4S8MRQ6_DENBC</name>
<reference evidence="15 16" key="1">
    <citation type="journal article" date="2019" name="Nat. Ecol. Evol.">
        <title>Megaphylogeny resolves global patterns of mushroom evolution.</title>
        <authorList>
            <person name="Varga T."/>
            <person name="Krizsan K."/>
            <person name="Foldi C."/>
            <person name="Dima B."/>
            <person name="Sanchez-Garcia M."/>
            <person name="Sanchez-Ramirez S."/>
            <person name="Szollosi G.J."/>
            <person name="Szarkandi J.G."/>
            <person name="Papp V."/>
            <person name="Albert L."/>
            <person name="Andreopoulos W."/>
            <person name="Angelini C."/>
            <person name="Antonin V."/>
            <person name="Barry K.W."/>
            <person name="Bougher N.L."/>
            <person name="Buchanan P."/>
            <person name="Buyck B."/>
            <person name="Bense V."/>
            <person name="Catcheside P."/>
            <person name="Chovatia M."/>
            <person name="Cooper J."/>
            <person name="Damon W."/>
            <person name="Desjardin D."/>
            <person name="Finy P."/>
            <person name="Geml J."/>
            <person name="Haridas S."/>
            <person name="Hughes K."/>
            <person name="Justo A."/>
            <person name="Karasinski D."/>
            <person name="Kautmanova I."/>
            <person name="Kiss B."/>
            <person name="Kocsube S."/>
            <person name="Kotiranta H."/>
            <person name="LaButti K.M."/>
            <person name="Lechner B.E."/>
            <person name="Liimatainen K."/>
            <person name="Lipzen A."/>
            <person name="Lukacs Z."/>
            <person name="Mihaltcheva S."/>
            <person name="Morgado L.N."/>
            <person name="Niskanen T."/>
            <person name="Noordeloos M.E."/>
            <person name="Ohm R.A."/>
            <person name="Ortiz-Santana B."/>
            <person name="Ovrebo C."/>
            <person name="Racz N."/>
            <person name="Riley R."/>
            <person name="Savchenko A."/>
            <person name="Shiryaev A."/>
            <person name="Soop K."/>
            <person name="Spirin V."/>
            <person name="Szebenyi C."/>
            <person name="Tomsovsky M."/>
            <person name="Tulloss R.E."/>
            <person name="Uehling J."/>
            <person name="Grigoriev I.V."/>
            <person name="Vagvolgyi C."/>
            <person name="Papp T."/>
            <person name="Martin F.M."/>
            <person name="Miettinen O."/>
            <person name="Hibbett D.S."/>
            <person name="Nagy L.G."/>
        </authorList>
    </citation>
    <scope>NUCLEOTIDE SEQUENCE [LARGE SCALE GENOMIC DNA]</scope>
    <source>
        <strain evidence="15 16">CBS 962.96</strain>
    </source>
</reference>
<dbReference type="InterPro" id="IPR002401">
    <property type="entry name" value="Cyt_P450_E_grp-I"/>
</dbReference>
<evidence type="ECO:0000256" key="5">
    <source>
        <dbReference type="ARBA" id="ARBA00022617"/>
    </source>
</evidence>
<protein>
    <submittedName>
        <fullName evidence="15">Cytochrome P450</fullName>
    </submittedName>
</protein>
<keyword evidence="7 13" id="KW-0479">Metal-binding</keyword>
<dbReference type="AlphaFoldDB" id="A0A4S8MRQ6"/>
<dbReference type="Pfam" id="PF00067">
    <property type="entry name" value="p450"/>
    <property type="match status" value="1"/>
</dbReference>
<keyword evidence="12" id="KW-0472">Membrane</keyword>
<keyword evidence="6" id="KW-0812">Transmembrane</keyword>
<evidence type="ECO:0000256" key="3">
    <source>
        <dbReference type="ARBA" id="ARBA00004721"/>
    </source>
</evidence>
<dbReference type="Gene3D" id="1.10.630.10">
    <property type="entry name" value="Cytochrome P450"/>
    <property type="match status" value="1"/>
</dbReference>
<dbReference type="OrthoDB" id="1470350at2759"/>
<gene>
    <name evidence="15" type="ORF">K435DRAFT_744467</name>
</gene>
<organism evidence="15 16">
    <name type="scientific">Dendrothele bispora (strain CBS 962.96)</name>
    <dbReference type="NCBI Taxonomy" id="1314807"/>
    <lineage>
        <taxon>Eukaryota</taxon>
        <taxon>Fungi</taxon>
        <taxon>Dikarya</taxon>
        <taxon>Basidiomycota</taxon>
        <taxon>Agaricomycotina</taxon>
        <taxon>Agaricomycetes</taxon>
        <taxon>Agaricomycetidae</taxon>
        <taxon>Agaricales</taxon>
        <taxon>Agaricales incertae sedis</taxon>
        <taxon>Dendrothele</taxon>
    </lineage>
</organism>
<dbReference type="PRINTS" id="PR00385">
    <property type="entry name" value="P450"/>
</dbReference>
<comment type="similarity">
    <text evidence="4 14">Belongs to the cytochrome P450 family.</text>
</comment>
<evidence type="ECO:0000256" key="6">
    <source>
        <dbReference type="ARBA" id="ARBA00022692"/>
    </source>
</evidence>
<keyword evidence="16" id="KW-1185">Reference proteome</keyword>
<dbReference type="EMBL" id="ML179046">
    <property type="protein sequence ID" value="THV05803.1"/>
    <property type="molecule type" value="Genomic_DNA"/>
</dbReference>
<evidence type="ECO:0000313" key="16">
    <source>
        <dbReference type="Proteomes" id="UP000297245"/>
    </source>
</evidence>
<comment type="cofactor">
    <cofactor evidence="1 13">
        <name>heme</name>
        <dbReference type="ChEBI" id="CHEBI:30413"/>
    </cofactor>
</comment>
<evidence type="ECO:0000256" key="8">
    <source>
        <dbReference type="ARBA" id="ARBA00022989"/>
    </source>
</evidence>
<keyword evidence="8" id="KW-1133">Transmembrane helix</keyword>
<dbReference type="GO" id="GO:0016705">
    <property type="term" value="F:oxidoreductase activity, acting on paired donors, with incorporation or reduction of molecular oxygen"/>
    <property type="evidence" value="ECO:0007669"/>
    <property type="project" value="InterPro"/>
</dbReference>
<dbReference type="InterPro" id="IPR050121">
    <property type="entry name" value="Cytochrome_P450_monoxygenase"/>
</dbReference>
<dbReference type="PRINTS" id="PR00463">
    <property type="entry name" value="EP450I"/>
</dbReference>
<dbReference type="SUPFAM" id="SSF48264">
    <property type="entry name" value="Cytochrome P450"/>
    <property type="match status" value="1"/>
</dbReference>
<evidence type="ECO:0000256" key="4">
    <source>
        <dbReference type="ARBA" id="ARBA00010617"/>
    </source>
</evidence>
<evidence type="ECO:0000256" key="1">
    <source>
        <dbReference type="ARBA" id="ARBA00001971"/>
    </source>
</evidence>
<dbReference type="PANTHER" id="PTHR24305">
    <property type="entry name" value="CYTOCHROME P450"/>
    <property type="match status" value="1"/>
</dbReference>
<dbReference type="GO" id="GO:0004497">
    <property type="term" value="F:monooxygenase activity"/>
    <property type="evidence" value="ECO:0007669"/>
    <property type="project" value="UniProtKB-KW"/>
</dbReference>
<dbReference type="GO" id="GO:0005506">
    <property type="term" value="F:iron ion binding"/>
    <property type="evidence" value="ECO:0007669"/>
    <property type="project" value="InterPro"/>
</dbReference>
<evidence type="ECO:0000313" key="15">
    <source>
        <dbReference type="EMBL" id="THV05803.1"/>
    </source>
</evidence>
<proteinExistence type="inferred from homology"/>
<evidence type="ECO:0000256" key="7">
    <source>
        <dbReference type="ARBA" id="ARBA00022723"/>
    </source>
</evidence>
<keyword evidence="9 14" id="KW-0560">Oxidoreductase</keyword>
<evidence type="ECO:0000256" key="10">
    <source>
        <dbReference type="ARBA" id="ARBA00023004"/>
    </source>
</evidence>